<proteinExistence type="predicted"/>
<dbReference type="Gene3D" id="3.40.50.300">
    <property type="entry name" value="P-loop containing nucleotide triphosphate hydrolases"/>
    <property type="match status" value="1"/>
</dbReference>
<dbReference type="PANTHER" id="PTHR32309">
    <property type="entry name" value="TYROSINE-PROTEIN KINASE"/>
    <property type="match status" value="1"/>
</dbReference>
<dbReference type="PANTHER" id="PTHR32309:SF13">
    <property type="entry name" value="FERRIC ENTEROBACTIN TRANSPORT PROTEIN FEPE"/>
    <property type="match status" value="1"/>
</dbReference>
<evidence type="ECO:0000256" key="2">
    <source>
        <dbReference type="ARBA" id="ARBA00022840"/>
    </source>
</evidence>
<dbReference type="InterPro" id="IPR050445">
    <property type="entry name" value="Bact_polysacc_biosynth/exp"/>
</dbReference>
<dbReference type="CDD" id="cd05387">
    <property type="entry name" value="BY-kinase"/>
    <property type="match status" value="1"/>
</dbReference>
<dbReference type="InterPro" id="IPR027417">
    <property type="entry name" value="P-loop_NTPase"/>
</dbReference>
<comment type="caution">
    <text evidence="4">The sequence shown here is derived from an EMBL/GenBank/DDBJ whole genome shotgun (WGS) entry which is preliminary data.</text>
</comment>
<dbReference type="Proteomes" id="UP001500657">
    <property type="component" value="Unassembled WGS sequence"/>
</dbReference>
<sequence length="313" mass="33443">MSIVEKAAEKLKALPPEAQAPKLAAHEESETHPAAAVPASTRAASTVERLQERARTTEQSVEVVPPWHIDRVALKRMGLVPADAAAERRLADELRGVKRPLLANATDKGAAPIAHAKRIMVTSAEPSEGKTFTAVNLALSLAREADFEVLLVDGDIPKSDITRVFGLGGQPGLMDVLADEKLAPSDVVIQTDVPNLLVVPAGQQNPLAAELFRSRRMEHVFEEFGGRHRRRLLVFDSSPLLATPESQVLASHMGQVVMVVAAGRTGRQAVASALEKVSDLPYVGLVLNKSSLPAAMGYYGSQSHYLKALKGGA</sequence>
<feature type="compositionally biased region" description="Low complexity" evidence="3">
    <location>
        <begin position="33"/>
        <end position="43"/>
    </location>
</feature>
<accession>A0ABN0UJV2</accession>
<evidence type="ECO:0000256" key="1">
    <source>
        <dbReference type="ARBA" id="ARBA00022741"/>
    </source>
</evidence>
<evidence type="ECO:0000256" key="3">
    <source>
        <dbReference type="SAM" id="MobiDB-lite"/>
    </source>
</evidence>
<protein>
    <submittedName>
        <fullName evidence="4">XrtA-associated tyrosine autokinase</fullName>
    </submittedName>
</protein>
<name>A0ABN0UJV2_9GAMM</name>
<evidence type="ECO:0000313" key="5">
    <source>
        <dbReference type="Proteomes" id="UP001500657"/>
    </source>
</evidence>
<dbReference type="EMBL" id="BAAAFO010000003">
    <property type="protein sequence ID" value="GAA0252606.1"/>
    <property type="molecule type" value="Genomic_DNA"/>
</dbReference>
<keyword evidence="1" id="KW-0547">Nucleotide-binding</keyword>
<feature type="region of interest" description="Disordered" evidence="3">
    <location>
        <begin position="7"/>
        <end position="43"/>
    </location>
</feature>
<reference evidence="4 5" key="1">
    <citation type="journal article" date="2019" name="Int. J. Syst. Evol. Microbiol.">
        <title>The Global Catalogue of Microorganisms (GCM) 10K type strain sequencing project: providing services to taxonomists for standard genome sequencing and annotation.</title>
        <authorList>
            <consortium name="The Broad Institute Genomics Platform"/>
            <consortium name="The Broad Institute Genome Sequencing Center for Infectious Disease"/>
            <person name="Wu L."/>
            <person name="Ma J."/>
        </authorList>
    </citation>
    <scope>NUCLEOTIDE SEQUENCE [LARGE SCALE GENOMIC DNA]</scope>
    <source>
        <strain evidence="4 5">JCM 16242</strain>
    </source>
</reference>
<dbReference type="RefSeq" id="WP_343882294.1">
    <property type="nucleotide sequence ID" value="NZ_BAAAFO010000003.1"/>
</dbReference>
<dbReference type="SUPFAM" id="SSF52540">
    <property type="entry name" value="P-loop containing nucleoside triphosphate hydrolases"/>
    <property type="match status" value="1"/>
</dbReference>
<evidence type="ECO:0000313" key="4">
    <source>
        <dbReference type="EMBL" id="GAA0252606.1"/>
    </source>
</evidence>
<keyword evidence="2" id="KW-0067">ATP-binding</keyword>
<organism evidence="4 5">
    <name type="scientific">Rhodanobacter caeni</name>
    <dbReference type="NCBI Taxonomy" id="657654"/>
    <lineage>
        <taxon>Bacteria</taxon>
        <taxon>Pseudomonadati</taxon>
        <taxon>Pseudomonadota</taxon>
        <taxon>Gammaproteobacteria</taxon>
        <taxon>Lysobacterales</taxon>
        <taxon>Rhodanobacteraceae</taxon>
        <taxon>Rhodanobacter</taxon>
    </lineage>
</organism>
<dbReference type="InterPro" id="IPR005702">
    <property type="entry name" value="Wzc-like_C"/>
</dbReference>
<gene>
    <name evidence="4" type="ORF">GCM10009126_17380</name>
</gene>
<keyword evidence="5" id="KW-1185">Reference proteome</keyword>